<dbReference type="Gene3D" id="3.40.50.1580">
    <property type="entry name" value="Nucleoside phosphorylase domain"/>
    <property type="match status" value="1"/>
</dbReference>
<dbReference type="GeneID" id="8109468"/>
<dbReference type="GO" id="GO:0003824">
    <property type="term" value="F:catalytic activity"/>
    <property type="evidence" value="ECO:0007669"/>
    <property type="project" value="InterPro"/>
</dbReference>
<dbReference type="EMBL" id="EQ962652">
    <property type="protein sequence ID" value="EED22756.1"/>
    <property type="molecule type" value="Genomic_DNA"/>
</dbReference>
<dbReference type="InterPro" id="IPR026003">
    <property type="entry name" value="Cohesin_HEAT"/>
</dbReference>
<dbReference type="Pfam" id="PF05729">
    <property type="entry name" value="NACHT"/>
    <property type="match status" value="1"/>
</dbReference>
<dbReference type="RefSeq" id="XP_002340143.1">
    <property type="nucleotide sequence ID" value="XM_002340102.1"/>
</dbReference>
<dbReference type="InterPro" id="IPR027417">
    <property type="entry name" value="P-loop_NTPase"/>
</dbReference>
<dbReference type="SUPFAM" id="SSF53167">
    <property type="entry name" value="Purine and uridine phosphorylases"/>
    <property type="match status" value="1"/>
</dbReference>
<dbReference type="VEuPathDB" id="FungiDB:TSTA_062430"/>
<dbReference type="HOGENOM" id="CLU_003640_0_0_1"/>
<gene>
    <name evidence="2" type="ORF">TSTA_062430</name>
</gene>
<dbReference type="Pfam" id="PF12765">
    <property type="entry name" value="Cohesin_HEAT"/>
    <property type="match status" value="1"/>
</dbReference>
<proteinExistence type="predicted"/>
<keyword evidence="3" id="KW-1185">Reference proteome</keyword>
<dbReference type="Pfam" id="PF13646">
    <property type="entry name" value="HEAT_2"/>
    <property type="match status" value="3"/>
</dbReference>
<dbReference type="STRING" id="441959.B8LXU1"/>
<dbReference type="Gene3D" id="3.40.50.300">
    <property type="entry name" value="P-loop containing nucleotide triphosphate hydrolases"/>
    <property type="match status" value="1"/>
</dbReference>
<dbReference type="InterPro" id="IPR035994">
    <property type="entry name" value="Nucleoside_phosphorylase_sf"/>
</dbReference>
<dbReference type="Pfam" id="PF23238">
    <property type="entry name" value="DUF7068"/>
    <property type="match status" value="1"/>
</dbReference>
<dbReference type="eggNOG" id="KOG2029">
    <property type="taxonomic scope" value="Eukaryota"/>
</dbReference>
<dbReference type="SUPFAM" id="SSF52540">
    <property type="entry name" value="P-loop containing nucleoside triphosphate hydrolases"/>
    <property type="match status" value="1"/>
</dbReference>
<dbReference type="Gene3D" id="1.25.10.10">
    <property type="entry name" value="Leucine-rich Repeat Variant"/>
    <property type="match status" value="4"/>
</dbReference>
<evidence type="ECO:0000259" key="1">
    <source>
        <dbReference type="PROSITE" id="PS50837"/>
    </source>
</evidence>
<dbReference type="OrthoDB" id="4224977at2759"/>
<dbReference type="Proteomes" id="UP000001745">
    <property type="component" value="Unassembled WGS sequence"/>
</dbReference>
<dbReference type="PANTHER" id="PTHR46082">
    <property type="entry name" value="ATP/GTP-BINDING PROTEIN-RELATED"/>
    <property type="match status" value="1"/>
</dbReference>
<reference evidence="3" key="1">
    <citation type="journal article" date="2015" name="Genome Announc.">
        <title>Genome sequence of the AIDS-associated pathogen Penicillium marneffei (ATCC18224) and its near taxonomic relative Talaromyces stipitatus (ATCC10500).</title>
        <authorList>
            <person name="Nierman W.C."/>
            <person name="Fedorova-Abrams N.D."/>
            <person name="Andrianopoulos A."/>
        </authorList>
    </citation>
    <scope>NUCLEOTIDE SEQUENCE [LARGE SCALE GENOMIC DNA]</scope>
    <source>
        <strain evidence="3">ATCC 10500 / CBS 375.48 / QM 6759 / NRRL 1006</strain>
    </source>
</reference>
<evidence type="ECO:0000313" key="2">
    <source>
        <dbReference type="EMBL" id="EED22756.1"/>
    </source>
</evidence>
<sequence length="1447" mass="164278">MKFTNRDYTVAWICALPLELRAAKSVLDEVHPSLPQVNSDHNNYTLGKISGHNVALACLPSGVYGKVSASAVVSQMLSTFPEIRFGLMVGIGGGVPSTGVDVRLGDVVISKPTGHESGVVQHDYGKIPRDGNFQQNGSLNKPRPILLTALSQMESDSISRRRQVRDIINAVQTEYEYGQEYIRPMDDGLFRATYDHTDETQDCSTCDQNQLVDRDPRETSMPDFHYGLIGSGDQVMKNAKIRDSIGKQWNLLCFEMEAAGFMDQLQPLVIRGICDYCDSHKNKKWQAYAALAAAAYAKVVLSEIPAPPIISIDVKLQEYYEMDNRLRIKRLSGDFLDMEQCYINLSIIEYQHKNHDIKLPAAQPSSGFSLLNRLKITADSPEREVTLPNLFHDRKLPDGRMIQPRRILIRGRAGVGKTTLCKKIVHDFYHQQMWAGLFDRVIWIPLRRLKGMSCLDEFFRRDYFSFQAERDSLVSKLWKTVFDPSHKRTLWLLDGLDEISAYRNISGTDMTEIFNHLLSQANVVITSRSYAVNISGLAPFDLELETVGFHPRQVQIYLAKTMKDPDITDQIHSFIRSHWLIQGLVRIPIQLDALCYSWNKNNFHSDASPQTMTEIYQAIELKLWQKDILNLENTRQLSETAVQNLRKRWQIQSEVETEMKFLECLAFTGLYSDIIEFHQDHRDWLYEQSQFYQMSDNVLDRLSFLRTSDTTSQDRSYHFIHLTFQEFFAAQHFVRCLISESSEPLLSLKLDRLRGKCTMKLSPEEFLQKNKFVTGLLYNIDEEQVSSFLQKIEKEPRDLLGPAHQRLLMHCFSELPQPEDSELAGNSNDFLRRLREKMELGCIQWFDYENKCLQEMRLCAEIEFPDHVLCELLEKNFLQRRRSHREKILRALAHRWHMSSKLMGITANFMDDSDSDVRWAAIDALRTQSPLPLRILQAVTCRLDDSNMYVRWLAISTLGKQSPWPLEILQAVMYRLDDSDTDVREAAIDALGTQSLWPLEILQAVMSQMDDSDPGVRRAAINALGTQSPLPLKILQAVICRLDDSDLGVRRAAVDALGIQSPLPLETLQAVTCRLDDSDPGVRRAAVDALGTQSPWPLEIIQAVTCRLDDSNRDVRWAAVGALGKHFPWPPKILQAVMGRLDDSDPCARQVAVEALGNQSLWPLEILQAVMGRLDDSNRDVRWTAINALGTLSPWPLETLQAVTCRLDDSDPGVRRAAVDALGVQSPLPLEIIQAVTCRLDDSNSDVRRAAVGALGTQSPWPLEIIQAVTCRLDDSDLGVRWQAVNALGTQSPLPLEILQAVMGRLDDSNGGVRQAAVHALGKHSPWPPEILQGAMGRLDDRDWQVASGLEALLWKHDDFLSPFLHLHADAVSALCRIWILRSIHETFVCYVCDENIYFEIPDGKRSFLLSKEKIQQLKHTLWVATLNSPILRLVYGDGIPFTALRN</sequence>
<dbReference type="PANTHER" id="PTHR46082:SF11">
    <property type="entry name" value="AAA+ ATPASE DOMAIN-CONTAINING PROTEIN-RELATED"/>
    <property type="match status" value="1"/>
</dbReference>
<dbReference type="InterPro" id="IPR055496">
    <property type="entry name" value="DUF7068"/>
</dbReference>
<protein>
    <recommendedName>
        <fullName evidence="1">NACHT domain-containing protein</fullName>
    </recommendedName>
</protein>
<dbReference type="SUPFAM" id="SSF48371">
    <property type="entry name" value="ARM repeat"/>
    <property type="match status" value="1"/>
</dbReference>
<dbReference type="InterPro" id="IPR007111">
    <property type="entry name" value="NACHT_NTPase"/>
</dbReference>
<dbReference type="OMA" id="SLWPLEI"/>
<dbReference type="InterPro" id="IPR053137">
    <property type="entry name" value="NLR-like"/>
</dbReference>
<dbReference type="InterPro" id="IPR011989">
    <property type="entry name" value="ARM-like"/>
</dbReference>
<accession>B8LXU1</accession>
<dbReference type="PhylomeDB" id="B8LXU1"/>
<feature type="domain" description="NACHT" evidence="1">
    <location>
        <begin position="405"/>
        <end position="531"/>
    </location>
</feature>
<organism evidence="2 3">
    <name type="scientific">Talaromyces stipitatus (strain ATCC 10500 / CBS 375.48 / QM 6759 / NRRL 1006)</name>
    <name type="common">Penicillium stipitatum</name>
    <dbReference type="NCBI Taxonomy" id="441959"/>
    <lineage>
        <taxon>Eukaryota</taxon>
        <taxon>Fungi</taxon>
        <taxon>Dikarya</taxon>
        <taxon>Ascomycota</taxon>
        <taxon>Pezizomycotina</taxon>
        <taxon>Eurotiomycetes</taxon>
        <taxon>Eurotiomycetidae</taxon>
        <taxon>Eurotiales</taxon>
        <taxon>Trichocomaceae</taxon>
        <taxon>Talaromyces</taxon>
        <taxon>Talaromyces sect. Talaromyces</taxon>
    </lineage>
</organism>
<dbReference type="GO" id="GO:0009116">
    <property type="term" value="P:nucleoside metabolic process"/>
    <property type="evidence" value="ECO:0007669"/>
    <property type="project" value="InterPro"/>
</dbReference>
<dbReference type="PROSITE" id="PS50837">
    <property type="entry name" value="NACHT"/>
    <property type="match status" value="1"/>
</dbReference>
<dbReference type="InterPro" id="IPR016024">
    <property type="entry name" value="ARM-type_fold"/>
</dbReference>
<name>B8LXU1_TALSN</name>
<evidence type="ECO:0000313" key="3">
    <source>
        <dbReference type="Proteomes" id="UP000001745"/>
    </source>
</evidence>
<dbReference type="InParanoid" id="B8LXU1"/>